<feature type="chain" id="PRO_5013864263" description="Thioredoxin domain-containing protein" evidence="1">
    <location>
        <begin position="32"/>
        <end position="203"/>
    </location>
</feature>
<reference evidence="2 3" key="1">
    <citation type="submission" date="2017-10" db="EMBL/GenBank/DDBJ databases">
        <title>Genome sequence of Caulobacter mirabilis FWC38.</title>
        <authorList>
            <person name="Fiebig A."/>
            <person name="Crosson S."/>
        </authorList>
    </citation>
    <scope>NUCLEOTIDE SEQUENCE [LARGE SCALE GENOMIC DNA]</scope>
    <source>
        <strain evidence="2 3">FWC 38</strain>
    </source>
</reference>
<evidence type="ECO:0008006" key="4">
    <source>
        <dbReference type="Google" id="ProtNLM"/>
    </source>
</evidence>
<dbReference type="KEGG" id="cmb:CSW64_00695"/>
<dbReference type="EMBL" id="CP024201">
    <property type="protein sequence ID" value="ATQ41026.1"/>
    <property type="molecule type" value="Genomic_DNA"/>
</dbReference>
<evidence type="ECO:0000256" key="1">
    <source>
        <dbReference type="SAM" id="SignalP"/>
    </source>
</evidence>
<dbReference type="Proteomes" id="UP000228945">
    <property type="component" value="Chromosome"/>
</dbReference>
<dbReference type="AlphaFoldDB" id="A0A2D2ASQ8"/>
<dbReference type="InterPro" id="IPR006311">
    <property type="entry name" value="TAT_signal"/>
</dbReference>
<protein>
    <recommendedName>
        <fullName evidence="4">Thioredoxin domain-containing protein</fullName>
    </recommendedName>
</protein>
<name>A0A2D2ASQ8_9CAUL</name>
<evidence type="ECO:0000313" key="3">
    <source>
        <dbReference type="Proteomes" id="UP000228945"/>
    </source>
</evidence>
<keyword evidence="1" id="KW-0732">Signal</keyword>
<evidence type="ECO:0000313" key="2">
    <source>
        <dbReference type="EMBL" id="ATQ41026.1"/>
    </source>
</evidence>
<dbReference type="RefSeq" id="WP_099620283.1">
    <property type="nucleotide sequence ID" value="NZ_CP024201.1"/>
</dbReference>
<organism evidence="2 3">
    <name type="scientific">Caulobacter mirabilis</name>
    <dbReference type="NCBI Taxonomy" id="69666"/>
    <lineage>
        <taxon>Bacteria</taxon>
        <taxon>Pseudomonadati</taxon>
        <taxon>Pseudomonadota</taxon>
        <taxon>Alphaproteobacteria</taxon>
        <taxon>Caulobacterales</taxon>
        <taxon>Caulobacteraceae</taxon>
        <taxon>Caulobacter</taxon>
    </lineage>
</organism>
<proteinExistence type="predicted"/>
<gene>
    <name evidence="2" type="ORF">CSW64_00695</name>
</gene>
<keyword evidence="3" id="KW-1185">Reference proteome</keyword>
<dbReference type="PROSITE" id="PS51318">
    <property type="entry name" value="TAT"/>
    <property type="match status" value="1"/>
</dbReference>
<accession>A0A2D2ASQ8</accession>
<feature type="signal peptide" evidence="1">
    <location>
        <begin position="1"/>
        <end position="31"/>
    </location>
</feature>
<sequence>MRVPAPDRRTLLLAAAGVALGGLAAVPTAGAAPVGGQPVRNRQLLARLQQAPWTGRPGKGGCAAVYALVSTTCPYSRAFMAQAYPRLVRQGYDVQLVLLAVDGERKETITEAAFRRDPSLIVQVFAGRYRGGLDPADSDEATAAFNAAVAATLDARALSRAAGFGAFVPSFLWRDRQGQWRIYSGFADATFQRDFATLPPPGC</sequence>